<dbReference type="Proteomes" id="UP000821845">
    <property type="component" value="Chromosome 1"/>
</dbReference>
<evidence type="ECO:0000313" key="1">
    <source>
        <dbReference type="EMBL" id="KAH6947109.1"/>
    </source>
</evidence>
<comment type="caution">
    <text evidence="1">The sequence shown here is derived from an EMBL/GenBank/DDBJ whole genome shotgun (WGS) entry which is preliminary data.</text>
</comment>
<evidence type="ECO:0000313" key="2">
    <source>
        <dbReference type="Proteomes" id="UP000821845"/>
    </source>
</evidence>
<name>A0ACB7TQI2_HYAAI</name>
<proteinExistence type="predicted"/>
<keyword evidence="2" id="KW-1185">Reference proteome</keyword>
<accession>A0ACB7TQI2</accession>
<sequence length="256" mass="27559">MVSAAVFLTDWVDGHISLLDFFDLPCASVEALSPGNTRETVAAIGYTSGSTGIPKGVVITHYSFIASTCTFRATEGMDDKDVAIIPRHLTLISSSRTALTYLCLGITTVIGQPDKPMDWLISVFNQYKVSAIVATPQLLHQLADCALRNGTAVPSLRKVASVGYCLPASIRDTVRRAFRLTWLRPCYGLTEACGIVAGFKGGQLTSGVLGYPGPMVQIKVISGCLVFVNAEFLGFAFACVIHVRRRYTAVRSSVED</sequence>
<dbReference type="EMBL" id="CM023481">
    <property type="protein sequence ID" value="KAH6947109.1"/>
    <property type="molecule type" value="Genomic_DNA"/>
</dbReference>
<reference evidence="1" key="1">
    <citation type="submission" date="2020-05" db="EMBL/GenBank/DDBJ databases">
        <title>Large-scale comparative analyses of tick genomes elucidate their genetic diversity and vector capacities.</title>
        <authorList>
            <person name="Jia N."/>
            <person name="Wang J."/>
            <person name="Shi W."/>
            <person name="Du L."/>
            <person name="Sun Y."/>
            <person name="Zhan W."/>
            <person name="Jiang J."/>
            <person name="Wang Q."/>
            <person name="Zhang B."/>
            <person name="Ji P."/>
            <person name="Sakyi L.B."/>
            <person name="Cui X."/>
            <person name="Yuan T."/>
            <person name="Jiang B."/>
            <person name="Yang W."/>
            <person name="Lam T.T.-Y."/>
            <person name="Chang Q."/>
            <person name="Ding S."/>
            <person name="Wang X."/>
            <person name="Zhu J."/>
            <person name="Ruan X."/>
            <person name="Zhao L."/>
            <person name="Wei J."/>
            <person name="Que T."/>
            <person name="Du C."/>
            <person name="Cheng J."/>
            <person name="Dai P."/>
            <person name="Han X."/>
            <person name="Huang E."/>
            <person name="Gao Y."/>
            <person name="Liu J."/>
            <person name="Shao H."/>
            <person name="Ye R."/>
            <person name="Li L."/>
            <person name="Wei W."/>
            <person name="Wang X."/>
            <person name="Wang C."/>
            <person name="Yang T."/>
            <person name="Huo Q."/>
            <person name="Li W."/>
            <person name="Guo W."/>
            <person name="Chen H."/>
            <person name="Zhou L."/>
            <person name="Ni X."/>
            <person name="Tian J."/>
            <person name="Zhou Y."/>
            <person name="Sheng Y."/>
            <person name="Liu T."/>
            <person name="Pan Y."/>
            <person name="Xia L."/>
            <person name="Li J."/>
            <person name="Zhao F."/>
            <person name="Cao W."/>
        </authorList>
    </citation>
    <scope>NUCLEOTIDE SEQUENCE</scope>
    <source>
        <strain evidence="1">Hyas-2018</strain>
    </source>
</reference>
<organism evidence="1 2">
    <name type="scientific">Hyalomma asiaticum</name>
    <name type="common">Tick</name>
    <dbReference type="NCBI Taxonomy" id="266040"/>
    <lineage>
        <taxon>Eukaryota</taxon>
        <taxon>Metazoa</taxon>
        <taxon>Ecdysozoa</taxon>
        <taxon>Arthropoda</taxon>
        <taxon>Chelicerata</taxon>
        <taxon>Arachnida</taxon>
        <taxon>Acari</taxon>
        <taxon>Parasitiformes</taxon>
        <taxon>Ixodida</taxon>
        <taxon>Ixodoidea</taxon>
        <taxon>Ixodidae</taxon>
        <taxon>Hyalomminae</taxon>
        <taxon>Hyalomma</taxon>
    </lineage>
</organism>
<protein>
    <submittedName>
        <fullName evidence="1">Uncharacterized protein</fullName>
    </submittedName>
</protein>
<gene>
    <name evidence="1" type="ORF">HPB50_017091</name>
</gene>